<dbReference type="AlphaFoldDB" id="A0A1Z3ND98"/>
<organism evidence="8 9">
    <name type="scientific">Bdellovibrio bacteriovorus</name>
    <dbReference type="NCBI Taxonomy" id="959"/>
    <lineage>
        <taxon>Bacteria</taxon>
        <taxon>Pseudomonadati</taxon>
        <taxon>Bdellovibrionota</taxon>
        <taxon>Bdellovibrionia</taxon>
        <taxon>Bdellovibrionales</taxon>
        <taxon>Pseudobdellovibrionaceae</taxon>
        <taxon>Bdellovibrio</taxon>
    </lineage>
</organism>
<feature type="transmembrane region" description="Helical" evidence="6">
    <location>
        <begin position="12"/>
        <end position="32"/>
    </location>
</feature>
<dbReference type="OrthoDB" id="5287916at2"/>
<keyword evidence="2 6" id="KW-0812">Transmembrane</keyword>
<name>A0A1Z3ND98_BDEBC</name>
<evidence type="ECO:0000256" key="1">
    <source>
        <dbReference type="ARBA" id="ARBA00004141"/>
    </source>
</evidence>
<feature type="domain" description="ResB-like" evidence="7">
    <location>
        <begin position="348"/>
        <end position="414"/>
    </location>
</feature>
<feature type="transmembrane region" description="Helical" evidence="6">
    <location>
        <begin position="425"/>
        <end position="444"/>
    </location>
</feature>
<evidence type="ECO:0000259" key="7">
    <source>
        <dbReference type="Pfam" id="PF05140"/>
    </source>
</evidence>
<feature type="transmembrane region" description="Helical" evidence="6">
    <location>
        <begin position="44"/>
        <end position="67"/>
    </location>
</feature>
<feature type="transmembrane region" description="Helical" evidence="6">
    <location>
        <begin position="79"/>
        <end position="100"/>
    </location>
</feature>
<accession>A0A1Z3ND98</accession>
<sequence length="455" mass="52088">MFRPVIRFFASLKLAVVIIAVLAVLISVGTFVEARFDAWTAKQLVYNSVWMYCALGLLVTSLVAVIADRWPWKPRHAAFIFAHVGIIMIVFGALLTQLYGVDGIIRLTRTAEAVNEVQLQDTQLTVYRSRTGDGYDKVYSEEVNFLKKPVSAKEPFLIKAKGLHFELLESIPYGLAQTRIEASPAAQSGSAVRFQLANANVSEIDWLIQRNAFERAEKQVGPVLVTMGGLWERRPEINEIRLYQNEKQQLNYALYSKDNQNPYKKGTLTEGDRIQTAWMGLELRTLQFLTKAIQKYEVRSLDRPTPATRASLKVRYNGQESYLVLNDYIKVFTDEWVYLVAYHHKKIPLGFDISLRNFKKTDYPGTMRAMAYESEVQFDDQRATISMNEPLKHQGYYIYQASFEESPNGGVTASILSVNRDPGRIWKYLGSLVMCVGIILLFYFRYRPHVRPRST</sequence>
<keyword evidence="4 6" id="KW-1133">Transmembrane helix</keyword>
<evidence type="ECO:0000256" key="4">
    <source>
        <dbReference type="ARBA" id="ARBA00022989"/>
    </source>
</evidence>
<proteinExistence type="predicted"/>
<evidence type="ECO:0000256" key="3">
    <source>
        <dbReference type="ARBA" id="ARBA00022748"/>
    </source>
</evidence>
<evidence type="ECO:0000256" key="5">
    <source>
        <dbReference type="ARBA" id="ARBA00023136"/>
    </source>
</evidence>
<dbReference type="PANTHER" id="PTHR31566">
    <property type="entry name" value="CYTOCHROME C BIOGENESIS PROTEIN CCS1, CHLOROPLASTIC"/>
    <property type="match status" value="1"/>
</dbReference>
<evidence type="ECO:0000256" key="6">
    <source>
        <dbReference type="SAM" id="Phobius"/>
    </source>
</evidence>
<dbReference type="Pfam" id="PF05140">
    <property type="entry name" value="ResB"/>
    <property type="match status" value="1"/>
</dbReference>
<dbReference type="GO" id="GO:0016020">
    <property type="term" value="C:membrane"/>
    <property type="evidence" value="ECO:0007669"/>
    <property type="project" value="UniProtKB-SubCell"/>
</dbReference>
<keyword evidence="3" id="KW-0201">Cytochrome c-type biogenesis</keyword>
<evidence type="ECO:0000313" key="8">
    <source>
        <dbReference type="EMBL" id="ASD65407.1"/>
    </source>
</evidence>
<dbReference type="GO" id="GO:0017004">
    <property type="term" value="P:cytochrome complex assembly"/>
    <property type="evidence" value="ECO:0007669"/>
    <property type="project" value="UniProtKB-KW"/>
</dbReference>
<reference evidence="8 9" key="1">
    <citation type="submission" date="2017-04" db="EMBL/GenBank/DDBJ databases">
        <title>Whole genome sequence of Bdellovibrio bacteriovorus strain SSB218315.</title>
        <authorList>
            <person name="Oyedara O."/>
            <person name="Rodriguez-Perez M.A."/>
        </authorList>
    </citation>
    <scope>NUCLEOTIDE SEQUENCE [LARGE SCALE GENOMIC DNA]</scope>
    <source>
        <strain evidence="8 9">SSB218315</strain>
    </source>
</reference>
<protein>
    <recommendedName>
        <fullName evidence="7">ResB-like domain-containing protein</fullName>
    </recommendedName>
</protein>
<dbReference type="InterPro" id="IPR023494">
    <property type="entry name" value="Cyt_c_bgen_Ccs1/CcsB/ResB"/>
</dbReference>
<dbReference type="InterPro" id="IPR007816">
    <property type="entry name" value="ResB-like_domain"/>
</dbReference>
<evidence type="ECO:0000256" key="2">
    <source>
        <dbReference type="ARBA" id="ARBA00022692"/>
    </source>
</evidence>
<dbReference type="Proteomes" id="UP000197003">
    <property type="component" value="Chromosome"/>
</dbReference>
<comment type="subcellular location">
    <subcellularLocation>
        <location evidence="1">Membrane</location>
        <topology evidence="1">Multi-pass membrane protein</topology>
    </subcellularLocation>
</comment>
<keyword evidence="5 6" id="KW-0472">Membrane</keyword>
<dbReference type="EMBL" id="CP020946">
    <property type="protein sequence ID" value="ASD65407.1"/>
    <property type="molecule type" value="Genomic_DNA"/>
</dbReference>
<gene>
    <name evidence="8" type="ORF">B9G79_05125</name>
</gene>
<evidence type="ECO:0000313" key="9">
    <source>
        <dbReference type="Proteomes" id="UP000197003"/>
    </source>
</evidence>